<dbReference type="EMBL" id="FONZ01000001">
    <property type="protein sequence ID" value="SFE80922.1"/>
    <property type="molecule type" value="Genomic_DNA"/>
</dbReference>
<evidence type="ECO:0000256" key="5">
    <source>
        <dbReference type="ARBA" id="ARBA00022839"/>
    </source>
</evidence>
<keyword evidence="2 6" id="KW-0963">Cytoplasm</keyword>
<keyword evidence="5 6" id="KW-0269">Exonuclease</keyword>
<dbReference type="Pfam" id="PF02609">
    <property type="entry name" value="Exonuc_VII_S"/>
    <property type="match status" value="1"/>
</dbReference>
<dbReference type="NCBIfam" id="NF002139">
    <property type="entry name" value="PRK00977.1-3"/>
    <property type="match status" value="1"/>
</dbReference>
<protein>
    <recommendedName>
        <fullName evidence="6">Exodeoxyribonuclease 7 small subunit</fullName>
        <ecNumber evidence="6">3.1.11.6</ecNumber>
    </recommendedName>
    <alternativeName>
        <fullName evidence="6">Exodeoxyribonuclease VII small subunit</fullName>
        <shortName evidence="6">Exonuclease VII small subunit</shortName>
    </alternativeName>
</protein>
<dbReference type="InterPro" id="IPR003761">
    <property type="entry name" value="Exonuc_VII_S"/>
</dbReference>
<keyword evidence="9" id="KW-1185">Reference proteome</keyword>
<evidence type="ECO:0000313" key="8">
    <source>
        <dbReference type="EMBL" id="SFE80922.1"/>
    </source>
</evidence>
<evidence type="ECO:0000256" key="1">
    <source>
        <dbReference type="ARBA" id="ARBA00009998"/>
    </source>
</evidence>
<comment type="similarity">
    <text evidence="1 6">Belongs to the XseB family.</text>
</comment>
<dbReference type="PANTHER" id="PTHR34137:SF1">
    <property type="entry name" value="EXODEOXYRIBONUCLEASE 7 SMALL SUBUNIT"/>
    <property type="match status" value="1"/>
</dbReference>
<comment type="subcellular location">
    <subcellularLocation>
        <location evidence="6">Cytoplasm</location>
    </subcellularLocation>
</comment>
<dbReference type="GO" id="GO:0009318">
    <property type="term" value="C:exodeoxyribonuclease VII complex"/>
    <property type="evidence" value="ECO:0007669"/>
    <property type="project" value="UniProtKB-UniRule"/>
</dbReference>
<comment type="function">
    <text evidence="6">Bidirectionally degrades single-stranded DNA into large acid-insoluble oligonucleotides, which are then degraded further into small acid-soluble oligonucleotides.</text>
</comment>
<sequence length="87" mass="9375">MPDNSDVPTLSYEAARDELVDVVARLEAGGEPLERSLDLWERGEALAARCQQWLDGARERLAVAQGQVTQGQVAQGQPAPDGDEDDA</sequence>
<reference evidence="9" key="1">
    <citation type="submission" date="2016-10" db="EMBL/GenBank/DDBJ databases">
        <authorList>
            <person name="Varghese N."/>
            <person name="Submissions S."/>
        </authorList>
    </citation>
    <scope>NUCLEOTIDE SEQUENCE [LARGE SCALE GENOMIC DNA]</scope>
    <source>
        <strain evidence="9">DSM 19083</strain>
    </source>
</reference>
<evidence type="ECO:0000256" key="7">
    <source>
        <dbReference type="SAM" id="MobiDB-lite"/>
    </source>
</evidence>
<dbReference type="HAMAP" id="MF_00337">
    <property type="entry name" value="Exonuc_7_S"/>
    <property type="match status" value="1"/>
</dbReference>
<evidence type="ECO:0000313" key="9">
    <source>
        <dbReference type="Proteomes" id="UP000198520"/>
    </source>
</evidence>
<dbReference type="NCBIfam" id="TIGR01280">
    <property type="entry name" value="xseB"/>
    <property type="match status" value="1"/>
</dbReference>
<dbReference type="GO" id="GO:0005829">
    <property type="term" value="C:cytosol"/>
    <property type="evidence" value="ECO:0007669"/>
    <property type="project" value="TreeGrafter"/>
</dbReference>
<gene>
    <name evidence="6" type="primary">xseB</name>
    <name evidence="8" type="ORF">SAMN04488035_0598</name>
</gene>
<dbReference type="Gene3D" id="1.10.287.1040">
    <property type="entry name" value="Exonuclease VII, small subunit"/>
    <property type="match status" value="1"/>
</dbReference>
<dbReference type="EC" id="3.1.11.6" evidence="6"/>
<evidence type="ECO:0000256" key="4">
    <source>
        <dbReference type="ARBA" id="ARBA00022801"/>
    </source>
</evidence>
<accession>A0A1I2DJV5</accession>
<organism evidence="8 9">
    <name type="scientific">Flavimobilis marinus</name>
    <dbReference type="NCBI Taxonomy" id="285351"/>
    <lineage>
        <taxon>Bacteria</taxon>
        <taxon>Bacillati</taxon>
        <taxon>Actinomycetota</taxon>
        <taxon>Actinomycetes</taxon>
        <taxon>Micrococcales</taxon>
        <taxon>Jonesiaceae</taxon>
        <taxon>Flavimobilis</taxon>
    </lineage>
</organism>
<dbReference type="GO" id="GO:0008855">
    <property type="term" value="F:exodeoxyribonuclease VII activity"/>
    <property type="evidence" value="ECO:0007669"/>
    <property type="project" value="UniProtKB-UniRule"/>
</dbReference>
<keyword evidence="3 6" id="KW-0540">Nuclease</keyword>
<name>A0A1I2DJV5_9MICO</name>
<feature type="region of interest" description="Disordered" evidence="7">
    <location>
        <begin position="66"/>
        <end position="87"/>
    </location>
</feature>
<comment type="catalytic activity">
    <reaction evidence="6">
        <text>Exonucleolytic cleavage in either 5'- to 3'- or 3'- to 5'-direction to yield nucleoside 5'-phosphates.</text>
        <dbReference type="EC" id="3.1.11.6"/>
    </reaction>
</comment>
<proteinExistence type="inferred from homology"/>
<dbReference type="OrthoDB" id="5244334at2"/>
<keyword evidence="4 6" id="KW-0378">Hydrolase</keyword>
<dbReference type="SUPFAM" id="SSF116842">
    <property type="entry name" value="XseB-like"/>
    <property type="match status" value="1"/>
</dbReference>
<dbReference type="PANTHER" id="PTHR34137">
    <property type="entry name" value="EXODEOXYRIBONUCLEASE 7 SMALL SUBUNIT"/>
    <property type="match status" value="1"/>
</dbReference>
<dbReference type="GO" id="GO:0006308">
    <property type="term" value="P:DNA catabolic process"/>
    <property type="evidence" value="ECO:0007669"/>
    <property type="project" value="UniProtKB-UniRule"/>
</dbReference>
<feature type="compositionally biased region" description="Low complexity" evidence="7">
    <location>
        <begin position="66"/>
        <end position="77"/>
    </location>
</feature>
<evidence type="ECO:0000256" key="2">
    <source>
        <dbReference type="ARBA" id="ARBA00022490"/>
    </source>
</evidence>
<dbReference type="Proteomes" id="UP000198520">
    <property type="component" value="Unassembled WGS sequence"/>
</dbReference>
<dbReference type="RefSeq" id="WP_093374892.1">
    <property type="nucleotide sequence ID" value="NZ_BNAN01000001.1"/>
</dbReference>
<dbReference type="InterPro" id="IPR037004">
    <property type="entry name" value="Exonuc_VII_ssu_sf"/>
</dbReference>
<dbReference type="AlphaFoldDB" id="A0A1I2DJV5"/>
<comment type="subunit">
    <text evidence="6">Heterooligomer composed of large and small subunits.</text>
</comment>
<dbReference type="STRING" id="285351.SAMN04488035_0598"/>
<evidence type="ECO:0000256" key="3">
    <source>
        <dbReference type="ARBA" id="ARBA00022722"/>
    </source>
</evidence>
<evidence type="ECO:0000256" key="6">
    <source>
        <dbReference type="HAMAP-Rule" id="MF_00337"/>
    </source>
</evidence>